<dbReference type="AlphaFoldDB" id="A0A2G9Q672"/>
<dbReference type="EMBL" id="KZ061321">
    <property type="protein sequence ID" value="PIO11108.1"/>
    <property type="molecule type" value="Genomic_DNA"/>
</dbReference>
<keyword evidence="2" id="KW-1185">Reference proteome</keyword>
<name>A0A2G9Q672_AQUCT</name>
<evidence type="ECO:0000313" key="2">
    <source>
        <dbReference type="Proteomes" id="UP000228934"/>
    </source>
</evidence>
<dbReference type="Proteomes" id="UP000228934">
    <property type="component" value="Unassembled WGS sequence"/>
</dbReference>
<organism evidence="1 2">
    <name type="scientific">Aquarana catesbeiana</name>
    <name type="common">American bullfrog</name>
    <name type="synonym">Rana catesbeiana</name>
    <dbReference type="NCBI Taxonomy" id="8400"/>
    <lineage>
        <taxon>Eukaryota</taxon>
        <taxon>Metazoa</taxon>
        <taxon>Chordata</taxon>
        <taxon>Craniata</taxon>
        <taxon>Vertebrata</taxon>
        <taxon>Euteleostomi</taxon>
        <taxon>Amphibia</taxon>
        <taxon>Batrachia</taxon>
        <taxon>Anura</taxon>
        <taxon>Neobatrachia</taxon>
        <taxon>Ranoidea</taxon>
        <taxon>Ranidae</taxon>
        <taxon>Aquarana</taxon>
    </lineage>
</organism>
<gene>
    <name evidence="1" type="ORF">AB205_0076050</name>
</gene>
<evidence type="ECO:0000313" key="1">
    <source>
        <dbReference type="EMBL" id="PIO11108.1"/>
    </source>
</evidence>
<accession>A0A2G9Q672</accession>
<protein>
    <submittedName>
        <fullName evidence="1">Uncharacterized protein</fullName>
    </submittedName>
</protein>
<feature type="non-terminal residue" evidence="1">
    <location>
        <position position="188"/>
    </location>
</feature>
<sequence>MALTLTIWRNCLKRYPLMSSCSPLVNVLLNPLIPDSMSLGRIFPWINVHLFQLRNLVHPITRKLHSFDALREKFDLPPHFFHFYLQVRHFFHSKSPSLTLDKPTTFEHLCAQGPNQLHLISCIYRILHEPTPITETLHHYMCKWSQLVGRPVTIQMWDRIWSSTFKSSKCVTQRETTIKILMFWYRTP</sequence>
<proteinExistence type="predicted"/>
<reference evidence="2" key="1">
    <citation type="journal article" date="2017" name="Nat. Commun.">
        <title>The North American bullfrog draft genome provides insight into hormonal regulation of long noncoding RNA.</title>
        <authorList>
            <person name="Hammond S.A."/>
            <person name="Warren R.L."/>
            <person name="Vandervalk B.P."/>
            <person name="Kucuk E."/>
            <person name="Khan H."/>
            <person name="Gibb E.A."/>
            <person name="Pandoh P."/>
            <person name="Kirk H."/>
            <person name="Zhao Y."/>
            <person name="Jones M."/>
            <person name="Mungall A.J."/>
            <person name="Coope R."/>
            <person name="Pleasance S."/>
            <person name="Moore R.A."/>
            <person name="Holt R.A."/>
            <person name="Round J.M."/>
            <person name="Ohora S."/>
            <person name="Walle B.V."/>
            <person name="Veldhoen N."/>
            <person name="Helbing C.C."/>
            <person name="Birol I."/>
        </authorList>
    </citation>
    <scope>NUCLEOTIDE SEQUENCE [LARGE SCALE GENOMIC DNA]</scope>
</reference>